<dbReference type="OrthoDB" id="5562494at2"/>
<name>A0A2S7XSA8_9GAMM</name>
<protein>
    <submittedName>
        <fullName evidence="1">Uncharacterized protein</fullName>
    </submittedName>
</protein>
<evidence type="ECO:0000313" key="2">
    <source>
        <dbReference type="Proteomes" id="UP000239936"/>
    </source>
</evidence>
<reference evidence="1 2" key="1">
    <citation type="submission" date="2018-01" db="EMBL/GenBank/DDBJ databases">
        <title>The complete genome sequence of Chromatium okenii LaCa, a purple sulfur bacterium with a turbulent life.</title>
        <authorList>
            <person name="Luedin S.M."/>
            <person name="Liechti N."/>
            <person name="Storelli N."/>
            <person name="Danza F."/>
            <person name="Wittwer M."/>
            <person name="Pothier J.F."/>
            <person name="Tonolla M.A."/>
        </authorList>
    </citation>
    <scope>NUCLEOTIDE SEQUENCE [LARGE SCALE GENOMIC DNA]</scope>
    <source>
        <strain evidence="1 2">LaCa</strain>
    </source>
</reference>
<sequence length="1031" mass="116166">MSALTQQSGASIIANAQIPSVDLVKLVSLLAAAFPEQTEHNHQDASLPVLSFVPENNRLNINVCGVMRRLMADKHLRDAFRQTDNSGFLRDLIKPGRNSNAKMGGKIFQDDFGGLARAIQQLKNRIDDQLDRFNLNADQLLVSNPKAALAALGKAVDLKDFYRPLSAKLVPITFAKAGHTGNPNCLARVFSATEEIQTENLSKQLAKTIADALEQRDDEFDERQREKLIAGLEQEANQIDSQVTRFLNFLEDHAQSRVRLSVSFAIMRNLARRARKLNDDNSKAFVDYVHRIITLFRLYGKPETEQVWRFNLSHDYGEAADFSAFDELVKKGFYDCLPVWAEWKAQIFESRKTDPAATVREVSYRFRVNGKNPQDGLQPAFESRLNRLRETLERTDYAQSPVRKITQVAFLWLVLNPKIPQKPTPEQLQTEAEKLAIYLKDNGRTGVLQLIEQLKGWSNNVKKLSQALGTLAKSSPNVIADSQNDVSDLHLVVQQSIINWAALERWRGKVLDPLVKVNGDQHEITEWLKHVQIAKNPSEVLDSLFSIRVHTTLHERTLMSQNDAVTTLQTQREVPDQLLNIIWQPSGVEIDSTWLMGAGVKILYDSAFFNQKNHPNYSDEDRCQYRAAAISALTVLVYTALQVVAKRFTIGREQPLPALMLRFQIQGENAHKTAGDHLIYAAAQAIEAALMQDLPVRMQGMVTTNSSSYQKLGTAFALSAAFPLLFSATPTIPKIAVVIYATRPCDVNLKIPDADGFIFRAKTYLADAVTAPLTGYRLRFEKMQSQVVPDQDAFENPQLIFEEVARLHRLGYEHIILISNHYSNRRINRSSPRHSPHTQTRFVDEIATHFSTVNLYMLRRDVFTAIRLRSRHNNESAFHTTHLSDHHHAAILPGELVKQLIPVLTFATLTIVGDNTERPQSGFCTYFFDTEQTGNNIEWRERARANLLTDSGGVRESLLAVLRGLHFLETEKKPENNQNKPVLDPFSWVQPANIGGAGEIQVIPKTKNTGGIELSLPAVLTRVSDVLHRNS</sequence>
<accession>A0A2S7XSA8</accession>
<proteinExistence type="predicted"/>
<dbReference type="AlphaFoldDB" id="A0A2S7XSA8"/>
<dbReference type="Proteomes" id="UP000239936">
    <property type="component" value="Unassembled WGS sequence"/>
</dbReference>
<keyword evidence="2" id="KW-1185">Reference proteome</keyword>
<comment type="caution">
    <text evidence="1">The sequence shown here is derived from an EMBL/GenBank/DDBJ whole genome shotgun (WGS) entry which is preliminary data.</text>
</comment>
<dbReference type="RefSeq" id="WP_105073379.1">
    <property type="nucleotide sequence ID" value="NZ_PPGH01000034.1"/>
</dbReference>
<organism evidence="1 2">
    <name type="scientific">Chromatium okenii</name>
    <dbReference type="NCBI Taxonomy" id="61644"/>
    <lineage>
        <taxon>Bacteria</taxon>
        <taxon>Pseudomonadati</taxon>
        <taxon>Pseudomonadota</taxon>
        <taxon>Gammaproteobacteria</taxon>
        <taxon>Chromatiales</taxon>
        <taxon>Chromatiaceae</taxon>
        <taxon>Chromatium</taxon>
    </lineage>
</organism>
<gene>
    <name evidence="1" type="ORF">CXB77_07435</name>
</gene>
<dbReference type="EMBL" id="PPGH01000034">
    <property type="protein sequence ID" value="PQJ96620.1"/>
    <property type="molecule type" value="Genomic_DNA"/>
</dbReference>
<evidence type="ECO:0000313" key="1">
    <source>
        <dbReference type="EMBL" id="PQJ96620.1"/>
    </source>
</evidence>